<dbReference type="InterPro" id="IPR036390">
    <property type="entry name" value="WH_DNA-bd_sf"/>
</dbReference>
<proteinExistence type="inferred from homology"/>
<gene>
    <name evidence="6" type="ORF">GAB14E_0147</name>
</gene>
<dbReference type="PANTHER" id="PTHR30537">
    <property type="entry name" value="HTH-TYPE TRANSCRIPTIONAL REGULATOR"/>
    <property type="match status" value="1"/>
</dbReference>
<dbReference type="GO" id="GO:0043565">
    <property type="term" value="F:sequence-specific DNA binding"/>
    <property type="evidence" value="ECO:0007669"/>
    <property type="project" value="TreeGrafter"/>
</dbReference>
<organism evidence="6 7">
    <name type="scientific">Colwellia psychrerythraea</name>
    <name type="common">Vibrio psychroerythus</name>
    <dbReference type="NCBI Taxonomy" id="28229"/>
    <lineage>
        <taxon>Bacteria</taxon>
        <taxon>Pseudomonadati</taxon>
        <taxon>Pseudomonadota</taxon>
        <taxon>Gammaproteobacteria</taxon>
        <taxon>Alteromonadales</taxon>
        <taxon>Colwelliaceae</taxon>
        <taxon>Colwellia</taxon>
    </lineage>
</organism>
<dbReference type="PANTHER" id="PTHR30537:SF68">
    <property type="entry name" value="TRANSCRIPTIONAL REGULATOR-RELATED"/>
    <property type="match status" value="1"/>
</dbReference>
<evidence type="ECO:0000256" key="4">
    <source>
        <dbReference type="ARBA" id="ARBA00023163"/>
    </source>
</evidence>
<feature type="domain" description="HTH lysR-type" evidence="5">
    <location>
        <begin position="3"/>
        <end position="60"/>
    </location>
</feature>
<sequence length="304" mass="33697">MEHDLNDMMVFLAVVETGSFTLAADRLGIPKANVSRKVSRLEQNLEVTLLERSTRSQHLTEAGRRYLQHCKRIHDELDLATASVCELFHSFAGELKVGASVATGQQILRPALGKFMHQYPELKVQLNLVNRRVDFIEEGFDVVIRIGQLKDSMLIAKKLGSVSRSLYASPAYLAKNGKPEAVAELTNHQLLIMNPISNSVNKNLTVNLLSKQGLSFTLDCQPRLLVDDFVMLKQAIVDGLGIAVLPDYMSRGEVAAGKLIKILPDWGTAAVDVFALYPKHRAKIPKVKAFLDFVSELYGEALKS</sequence>
<evidence type="ECO:0000256" key="1">
    <source>
        <dbReference type="ARBA" id="ARBA00009437"/>
    </source>
</evidence>
<evidence type="ECO:0000256" key="3">
    <source>
        <dbReference type="ARBA" id="ARBA00023125"/>
    </source>
</evidence>
<dbReference type="CDD" id="cd08422">
    <property type="entry name" value="PBP2_CrgA_like"/>
    <property type="match status" value="1"/>
</dbReference>
<comment type="similarity">
    <text evidence="1">Belongs to the LysR transcriptional regulatory family.</text>
</comment>
<protein>
    <submittedName>
        <fullName evidence="6">Transcriptional regulator, LysR family</fullName>
    </submittedName>
</protein>
<dbReference type="AlphaFoldDB" id="A0A099L181"/>
<dbReference type="OrthoDB" id="9786526at2"/>
<dbReference type="SUPFAM" id="SSF53850">
    <property type="entry name" value="Periplasmic binding protein-like II"/>
    <property type="match status" value="1"/>
</dbReference>
<dbReference type="InterPro" id="IPR005119">
    <property type="entry name" value="LysR_subst-bd"/>
</dbReference>
<dbReference type="InterPro" id="IPR058163">
    <property type="entry name" value="LysR-type_TF_proteobact-type"/>
</dbReference>
<dbReference type="SUPFAM" id="SSF46785">
    <property type="entry name" value="Winged helix' DNA-binding domain"/>
    <property type="match status" value="1"/>
</dbReference>
<evidence type="ECO:0000313" key="7">
    <source>
        <dbReference type="Proteomes" id="UP000029868"/>
    </source>
</evidence>
<dbReference type="EMBL" id="JQEC01000011">
    <property type="protein sequence ID" value="KGJ96200.1"/>
    <property type="molecule type" value="Genomic_DNA"/>
</dbReference>
<dbReference type="RefSeq" id="WP_033081173.1">
    <property type="nucleotide sequence ID" value="NZ_JQEC01000011.1"/>
</dbReference>
<dbReference type="Proteomes" id="UP000029868">
    <property type="component" value="Unassembled WGS sequence"/>
</dbReference>
<dbReference type="InterPro" id="IPR036388">
    <property type="entry name" value="WH-like_DNA-bd_sf"/>
</dbReference>
<keyword evidence="4" id="KW-0804">Transcription</keyword>
<dbReference type="PROSITE" id="PS50931">
    <property type="entry name" value="HTH_LYSR"/>
    <property type="match status" value="1"/>
</dbReference>
<reference evidence="6 7" key="1">
    <citation type="submission" date="2014-08" db="EMBL/GenBank/DDBJ databases">
        <title>Genomic and Phenotypic Diversity of Colwellia psychrerythraea strains from Disparate Marine Basins.</title>
        <authorList>
            <person name="Techtmann S.M."/>
            <person name="Stelling S.C."/>
            <person name="Utturkar S.M."/>
            <person name="Alshibli N."/>
            <person name="Harris A."/>
            <person name="Brown S.D."/>
            <person name="Hazen T.C."/>
        </authorList>
    </citation>
    <scope>NUCLEOTIDE SEQUENCE [LARGE SCALE GENOMIC DNA]</scope>
    <source>
        <strain evidence="6 7">GAB14E</strain>
    </source>
</reference>
<name>A0A099L181_COLPS</name>
<evidence type="ECO:0000259" key="5">
    <source>
        <dbReference type="PROSITE" id="PS50931"/>
    </source>
</evidence>
<keyword evidence="3" id="KW-0238">DNA-binding</keyword>
<dbReference type="InterPro" id="IPR000847">
    <property type="entry name" value="LysR_HTH_N"/>
</dbReference>
<dbReference type="PATRIC" id="fig|28229.3.peg.1080"/>
<dbReference type="GO" id="GO:0003700">
    <property type="term" value="F:DNA-binding transcription factor activity"/>
    <property type="evidence" value="ECO:0007669"/>
    <property type="project" value="InterPro"/>
</dbReference>
<dbReference type="GO" id="GO:0006351">
    <property type="term" value="P:DNA-templated transcription"/>
    <property type="evidence" value="ECO:0007669"/>
    <property type="project" value="TreeGrafter"/>
</dbReference>
<accession>A0A099L181</accession>
<evidence type="ECO:0000313" key="6">
    <source>
        <dbReference type="EMBL" id="KGJ96200.1"/>
    </source>
</evidence>
<dbReference type="Pfam" id="PF00126">
    <property type="entry name" value="HTH_1"/>
    <property type="match status" value="1"/>
</dbReference>
<dbReference type="Gene3D" id="3.40.190.290">
    <property type="match status" value="1"/>
</dbReference>
<evidence type="ECO:0000256" key="2">
    <source>
        <dbReference type="ARBA" id="ARBA00023015"/>
    </source>
</evidence>
<dbReference type="Gene3D" id="1.10.10.10">
    <property type="entry name" value="Winged helix-like DNA-binding domain superfamily/Winged helix DNA-binding domain"/>
    <property type="match status" value="1"/>
</dbReference>
<dbReference type="FunFam" id="1.10.10.10:FF:000001">
    <property type="entry name" value="LysR family transcriptional regulator"/>
    <property type="match status" value="1"/>
</dbReference>
<comment type="caution">
    <text evidence="6">The sequence shown here is derived from an EMBL/GenBank/DDBJ whole genome shotgun (WGS) entry which is preliminary data.</text>
</comment>
<dbReference type="Pfam" id="PF03466">
    <property type="entry name" value="LysR_substrate"/>
    <property type="match status" value="1"/>
</dbReference>
<keyword evidence="2" id="KW-0805">Transcription regulation</keyword>